<feature type="coiled-coil region" evidence="2">
    <location>
        <begin position="174"/>
        <end position="208"/>
    </location>
</feature>
<organism evidence="6 7">
    <name type="scientific">Acinetobacter johnsonii</name>
    <dbReference type="NCBI Taxonomy" id="40214"/>
    <lineage>
        <taxon>Bacteria</taxon>
        <taxon>Pseudomonadati</taxon>
        <taxon>Pseudomonadota</taxon>
        <taxon>Gammaproteobacteria</taxon>
        <taxon>Moraxellales</taxon>
        <taxon>Moraxellaceae</taxon>
        <taxon>Acinetobacter</taxon>
    </lineage>
</organism>
<accession>A0A3S9AK42</accession>
<keyword evidence="3" id="KW-1133">Transmembrane helix</keyword>
<dbReference type="EMBL" id="CP022298">
    <property type="protein sequence ID" value="AZN63990.1"/>
    <property type="molecule type" value="Genomic_DNA"/>
</dbReference>
<dbReference type="Gene3D" id="2.40.50.100">
    <property type="match status" value="1"/>
</dbReference>
<gene>
    <name evidence="6" type="ORF">CFH90_08105</name>
</gene>
<dbReference type="Gene3D" id="1.10.287.470">
    <property type="entry name" value="Helix hairpin bin"/>
    <property type="match status" value="1"/>
</dbReference>
<evidence type="ECO:0000256" key="2">
    <source>
        <dbReference type="SAM" id="Coils"/>
    </source>
</evidence>
<evidence type="ECO:0000259" key="4">
    <source>
        <dbReference type="Pfam" id="PF25917"/>
    </source>
</evidence>
<keyword evidence="2" id="KW-0175">Coiled coil</keyword>
<protein>
    <submittedName>
        <fullName evidence="6">Efflux transporter periplasmic adaptor subunit</fullName>
    </submittedName>
</protein>
<comment type="similarity">
    <text evidence="1">Belongs to the membrane fusion protein (MFP) (TC 8.A.1) family.</text>
</comment>
<keyword evidence="3" id="KW-0472">Membrane</keyword>
<dbReference type="Proteomes" id="UP000276980">
    <property type="component" value="Chromosome"/>
</dbReference>
<feature type="transmembrane region" description="Helical" evidence="3">
    <location>
        <begin position="9"/>
        <end position="26"/>
    </location>
</feature>
<feature type="domain" description="Multidrug resistance protein MdtA-like barrel-sandwich hybrid" evidence="4">
    <location>
        <begin position="50"/>
        <end position="243"/>
    </location>
</feature>
<feature type="domain" description="p-hydroxybenzoic acid efflux pump subunit AaeA-like beta-barrel" evidence="5">
    <location>
        <begin position="248"/>
        <end position="336"/>
    </location>
</feature>
<dbReference type="InterPro" id="IPR058634">
    <property type="entry name" value="AaeA-lik-b-barrel"/>
</dbReference>
<keyword evidence="3" id="KW-0812">Transmembrane</keyword>
<evidence type="ECO:0000256" key="1">
    <source>
        <dbReference type="ARBA" id="ARBA00009477"/>
    </source>
</evidence>
<evidence type="ECO:0000256" key="3">
    <source>
        <dbReference type="SAM" id="Phobius"/>
    </source>
</evidence>
<feature type="coiled-coil region" evidence="2">
    <location>
        <begin position="87"/>
        <end position="135"/>
    </location>
</feature>
<dbReference type="PANTHER" id="PTHR30386:SF24">
    <property type="entry name" value="MULTIDRUG RESISTANCE EFFLUX PUMP"/>
    <property type="match status" value="1"/>
</dbReference>
<evidence type="ECO:0000313" key="6">
    <source>
        <dbReference type="EMBL" id="AZN63990.1"/>
    </source>
</evidence>
<dbReference type="RefSeq" id="WP_126036454.1">
    <property type="nucleotide sequence ID" value="NZ_CP022298.1"/>
</dbReference>
<proteinExistence type="inferred from homology"/>
<dbReference type="Pfam" id="PF25917">
    <property type="entry name" value="BSH_RND"/>
    <property type="match status" value="1"/>
</dbReference>
<evidence type="ECO:0000313" key="7">
    <source>
        <dbReference type="Proteomes" id="UP000276980"/>
    </source>
</evidence>
<evidence type="ECO:0000259" key="5">
    <source>
        <dbReference type="Pfam" id="PF25963"/>
    </source>
</evidence>
<name>A0A3S9AK42_ACIJO</name>
<dbReference type="PROSITE" id="PS51257">
    <property type="entry name" value="PROKAR_LIPOPROTEIN"/>
    <property type="match status" value="1"/>
</dbReference>
<sequence length="344" mass="36653">MSLPKKTKIISIVVLLIVAIGCVIYLNSPQSNASSQSTDDAYVQADFTLVTPQISGTLHQVLAEENQQVKAGDLLATINDADFIVAVDAAKAQVESANASIQNVQARLAQQQTAIRQAQMAIDVDNAELKLAKENQTRYRNLAADGSGTVQAMQQAEAQLSIHLASKNKSLAGLDAAKQQINILKAELESAKATLAQAKAAQAAAELKLSYTQITAPVDGVVGQKSVRAGTFINTGKPLMVIVPLNKLYITANFRETQLAHIKTGQNVDIKVDALPKTVLKGTVESVGPASGVSYSAVAPHNATGNFTKIVQRLPVRIRILPNQDEANKLRVGMSVIPTIYIKD</sequence>
<dbReference type="InterPro" id="IPR058625">
    <property type="entry name" value="MdtA-like_BSH"/>
</dbReference>
<reference evidence="6 7" key="1">
    <citation type="submission" date="2017-06" db="EMBL/GenBank/DDBJ databases">
        <title>Complete Genome Sequence of the Carbazole-Degrading Bacterium Acinetobacter johnsonii IC001.</title>
        <authorList>
            <person name="Vejarano F."/>
            <person name="Suzuki-Minakuchi C."/>
            <person name="Ohtsubo Y."/>
            <person name="Tsuda M."/>
            <person name="Okada K."/>
            <person name="Nojiri H."/>
        </authorList>
    </citation>
    <scope>NUCLEOTIDE SEQUENCE [LARGE SCALE GENOMIC DNA]</scope>
    <source>
        <strain evidence="6 7">IC001</strain>
    </source>
</reference>
<dbReference type="InterPro" id="IPR050739">
    <property type="entry name" value="MFP"/>
</dbReference>
<dbReference type="AlphaFoldDB" id="A0A3S9AK42"/>
<dbReference type="PANTHER" id="PTHR30386">
    <property type="entry name" value="MEMBRANE FUSION SUBUNIT OF EMRAB-TOLC MULTIDRUG EFFLUX PUMP"/>
    <property type="match status" value="1"/>
</dbReference>
<dbReference type="Gene3D" id="2.40.30.170">
    <property type="match status" value="1"/>
</dbReference>
<dbReference type="Pfam" id="PF25963">
    <property type="entry name" value="Beta-barrel_AAEA"/>
    <property type="match status" value="1"/>
</dbReference>
<dbReference type="SUPFAM" id="SSF111369">
    <property type="entry name" value="HlyD-like secretion proteins"/>
    <property type="match status" value="2"/>
</dbReference>